<dbReference type="GO" id="GO:0007062">
    <property type="term" value="P:sister chromatid cohesion"/>
    <property type="evidence" value="ECO:0007669"/>
    <property type="project" value="InterPro"/>
</dbReference>
<evidence type="ECO:0000256" key="11">
    <source>
        <dbReference type="SAM" id="Coils"/>
    </source>
</evidence>
<dbReference type="GO" id="GO:0007059">
    <property type="term" value="P:chromosome segregation"/>
    <property type="evidence" value="ECO:0007669"/>
    <property type="project" value="UniProtKB-ARBA"/>
</dbReference>
<dbReference type="GO" id="GO:0016887">
    <property type="term" value="F:ATP hydrolysis activity"/>
    <property type="evidence" value="ECO:0007669"/>
    <property type="project" value="InterPro"/>
</dbReference>
<feature type="domain" description="SMC hinge" evidence="12">
    <location>
        <begin position="527"/>
        <end position="642"/>
    </location>
</feature>
<dbReference type="AlphaFoldDB" id="A0A0X8HVN9"/>
<keyword evidence="4" id="KW-0158">Chromosome</keyword>
<dbReference type="CDD" id="cd03275">
    <property type="entry name" value="ABC_SMC1_euk"/>
    <property type="match status" value="1"/>
</dbReference>
<feature type="coiled-coil region" evidence="11">
    <location>
        <begin position="321"/>
        <end position="369"/>
    </location>
</feature>
<evidence type="ECO:0000256" key="3">
    <source>
        <dbReference type="ARBA" id="ARBA00005597"/>
    </source>
</evidence>
<evidence type="ECO:0000313" key="14">
    <source>
        <dbReference type="Proteomes" id="UP000243052"/>
    </source>
</evidence>
<gene>
    <name evidence="13" type="ORF">AW171_hschr74344</name>
</gene>
<dbReference type="Gene3D" id="1.20.1060.20">
    <property type="match status" value="1"/>
</dbReference>
<evidence type="ECO:0000256" key="5">
    <source>
        <dbReference type="ARBA" id="ARBA00022618"/>
    </source>
</evidence>
<keyword evidence="9" id="KW-0131">Cell cycle</keyword>
<dbReference type="GeneID" id="28725663"/>
<dbReference type="Gene3D" id="1.10.287.1490">
    <property type="match status" value="1"/>
</dbReference>
<dbReference type="GO" id="GO:0005634">
    <property type="term" value="C:nucleus"/>
    <property type="evidence" value="ECO:0007669"/>
    <property type="project" value="UniProtKB-SubCell"/>
</dbReference>
<dbReference type="PANTHER" id="PTHR18937:SF12">
    <property type="entry name" value="STRUCTURAL MAINTENANCE OF CHROMOSOMES PROTEIN"/>
    <property type="match status" value="1"/>
</dbReference>
<dbReference type="Gene3D" id="3.30.70.1620">
    <property type="match status" value="1"/>
</dbReference>
<feature type="coiled-coil region" evidence="11">
    <location>
        <begin position="407"/>
        <end position="434"/>
    </location>
</feature>
<dbReference type="PANTHER" id="PTHR18937">
    <property type="entry name" value="STRUCTURAL MAINTENANCE OF CHROMOSOMES SMC FAMILY MEMBER"/>
    <property type="match status" value="1"/>
</dbReference>
<dbReference type="EMBL" id="CP014247">
    <property type="protein sequence ID" value="AMD22317.1"/>
    <property type="molecule type" value="Genomic_DNA"/>
</dbReference>
<dbReference type="InterPro" id="IPR028468">
    <property type="entry name" value="Smc1_ABC"/>
</dbReference>
<evidence type="ECO:0000256" key="1">
    <source>
        <dbReference type="ARBA" id="ARBA00004123"/>
    </source>
</evidence>
<comment type="similarity">
    <text evidence="3">Belongs to the SMC family. SMC1 subfamily.</text>
</comment>
<dbReference type="Proteomes" id="UP000243052">
    <property type="component" value="Chromosome vii"/>
</dbReference>
<dbReference type="InterPro" id="IPR010935">
    <property type="entry name" value="SMC_hinge"/>
</dbReference>
<dbReference type="PIRSF" id="PIRSF005719">
    <property type="entry name" value="SMC"/>
    <property type="match status" value="1"/>
</dbReference>
<dbReference type="RefSeq" id="XP_017989313.1">
    <property type="nucleotide sequence ID" value="XM_018133524.1"/>
</dbReference>
<feature type="coiled-coil region" evidence="11">
    <location>
        <begin position="811"/>
        <end position="943"/>
    </location>
</feature>
<dbReference type="Gene3D" id="3.40.50.300">
    <property type="entry name" value="P-loop containing nucleotide triphosphate hydrolases"/>
    <property type="match status" value="2"/>
</dbReference>
<dbReference type="InterPro" id="IPR003395">
    <property type="entry name" value="RecF/RecN/SMC_N"/>
</dbReference>
<evidence type="ECO:0000256" key="2">
    <source>
        <dbReference type="ARBA" id="ARBA00004286"/>
    </source>
</evidence>
<keyword evidence="8 10" id="KW-0539">Nucleus</keyword>
<sequence>MGQLIGLELHNFKSYKGTHNVGFGNKHFISIVGPNGSGKSNMMDAISFVLGIRSSHLRSNALVDLIYRGRMDEKTAEEDSNPDSAYVKAFYRKTINEEEANEEEDIVEFMRTIHNTGDSTYNINGNVVSFKEYNRILEGESILVKARNFLVFQGDVEQIASQSSLELTKLFEQVSGSIQYQREYERLKEEYKAATADYNEALKSKRKMQTDLKSFKEGVQKEEQYKNLLAERSKLNVQYVLWQLYHLQEKRNELTSSLKSSRSQLSSLKSKLANEESILNKTRSLLAKEELAITRRKELIFQRQHQLTNLNAKLLPVNSAKQGVQKRISNLENRIASLQRDIDRQESYVAQFQNQLKVVNKANAAVEKEIKSSASGKFNMSEADLHEYESLKESYLCSGGFDLEGKLTLLHNKKEELVEELRLVKKKVEISKARISKELKVDHERLEFEVAETSKTLNDKNALHSKKSKEWKKVQTTIESANNKEYELNFKLKEILVKLDDLSATQRETNKERKLRENVATLRRLFPGVKGLVHDLCKPKKDKYAVALAPILGKNFDAVIVDSFSVAQQCISYLKKQRAGVVSFIPLDTIDTHAATLPAGNLKGCILTINTLDYDPALEKAMQYICSDTIICDDIAIAKELKWVRGVKAKLITLDGSLIHRAGLMTGGISKNSTNRWDKEEYQSLLLLKEKVTGEISELVSQLRQESMTSRDLENEVSMLSTEISTLRTHFNQLNRSLSEKITEINYHENMINDEYSPKVASLDAKLKAVDEELSLVNGEKAKLQETIYKEFSARLGFTIKDYEQHTGETVREHSKELQHLQKQLATIQNKLDFEKDRLESTKLKHGKALNNLAKVKQELEELEKQKSDIKTEIERVELQLSEERNEVEELQVKLKKKSANIKLLDESINEFNDSIQVCKKDMDALKEDIEKIGIEKVNLLKNCKMSNVELPLDNSVLDELPIERIDTQTIELANSIAIDYSLLPAKYKESNNNVTRVEFEKSIKEVEENLRALQPNSKALERFDEAKHQFNSVAFESEKLKDIERRSKEKYFSIKDKRVAAFMACYNHVTDHIDKIYRELTRNPGSSAELAGGSASLTLEDEDEPFLGGVRYHATPPMKRFKDMDYLSGGEKTMAALALLFAINSYQPSPFFILDEVDAALDVTNVERIAAYIKRHASPTIQFIVISLKSNLFSKSQSVAGVFRNQRANSSMVVTTDLTQYSDDA</sequence>
<dbReference type="GO" id="GO:0003677">
    <property type="term" value="F:DNA binding"/>
    <property type="evidence" value="ECO:0007669"/>
    <property type="project" value="TreeGrafter"/>
</dbReference>
<dbReference type="GO" id="GO:0005524">
    <property type="term" value="F:ATP binding"/>
    <property type="evidence" value="ECO:0007669"/>
    <property type="project" value="InterPro"/>
</dbReference>
<comment type="subcellular location">
    <subcellularLocation>
        <location evidence="2">Chromosome</location>
    </subcellularLocation>
    <subcellularLocation>
        <location evidence="1 10">Nucleus</location>
    </subcellularLocation>
</comment>
<dbReference type="STRING" id="45286.A0A0X8HVN9"/>
<dbReference type="SUPFAM" id="SSF75553">
    <property type="entry name" value="Smc hinge domain"/>
    <property type="match status" value="1"/>
</dbReference>
<dbReference type="InterPro" id="IPR027417">
    <property type="entry name" value="P-loop_NTPase"/>
</dbReference>
<dbReference type="GO" id="GO:0051301">
    <property type="term" value="P:cell division"/>
    <property type="evidence" value="ECO:0007669"/>
    <property type="project" value="UniProtKB-KW"/>
</dbReference>
<keyword evidence="5" id="KW-0132">Cell division</keyword>
<feature type="coiled-coil region" evidence="11">
    <location>
        <begin position="177"/>
        <end position="204"/>
    </location>
</feature>
<organism evidence="13 14">
    <name type="scientific">Eremothecium sinecaudum</name>
    <dbReference type="NCBI Taxonomy" id="45286"/>
    <lineage>
        <taxon>Eukaryota</taxon>
        <taxon>Fungi</taxon>
        <taxon>Dikarya</taxon>
        <taxon>Ascomycota</taxon>
        <taxon>Saccharomycotina</taxon>
        <taxon>Saccharomycetes</taxon>
        <taxon>Saccharomycetales</taxon>
        <taxon>Saccharomycetaceae</taxon>
        <taxon>Eremothecium</taxon>
    </lineage>
</organism>
<accession>A0A0X8HVN9</accession>
<dbReference type="GO" id="GO:0008278">
    <property type="term" value="C:cohesin complex"/>
    <property type="evidence" value="ECO:0007669"/>
    <property type="project" value="InterPro"/>
</dbReference>
<evidence type="ECO:0000256" key="8">
    <source>
        <dbReference type="ARBA" id="ARBA00023242"/>
    </source>
</evidence>
<dbReference type="Pfam" id="PF02463">
    <property type="entry name" value="SMC_N"/>
    <property type="match status" value="1"/>
</dbReference>
<protein>
    <recommendedName>
        <fullName evidence="10">Structural maintenance of chromosomes protein</fullName>
    </recommendedName>
</protein>
<evidence type="ECO:0000256" key="10">
    <source>
        <dbReference type="PIRNR" id="PIRNR005719"/>
    </source>
</evidence>
<dbReference type="InterPro" id="IPR024704">
    <property type="entry name" value="SMC"/>
</dbReference>
<dbReference type="SUPFAM" id="SSF52540">
    <property type="entry name" value="P-loop containing nucleoside triphosphate hydrolases"/>
    <property type="match status" value="2"/>
</dbReference>
<proteinExistence type="inferred from homology"/>
<keyword evidence="6" id="KW-0498">Mitosis</keyword>
<keyword evidence="7 11" id="KW-0175">Coiled coil</keyword>
<dbReference type="SMART" id="SM00968">
    <property type="entry name" value="SMC_hinge"/>
    <property type="match status" value="1"/>
</dbReference>
<evidence type="ECO:0000259" key="12">
    <source>
        <dbReference type="SMART" id="SM00968"/>
    </source>
</evidence>
<keyword evidence="14" id="KW-1185">Reference proteome</keyword>
<reference evidence="13 14" key="1">
    <citation type="submission" date="2016-01" db="EMBL/GenBank/DDBJ databases">
        <title>Genome sequence of the yeast Holleya sinecauda.</title>
        <authorList>
            <person name="Dietrich F.S."/>
        </authorList>
    </citation>
    <scope>NUCLEOTIDE SEQUENCE [LARGE SCALE GENOMIC DNA]</scope>
    <source>
        <strain evidence="13 14">ATCC 58844</strain>
    </source>
</reference>
<evidence type="ECO:0000256" key="7">
    <source>
        <dbReference type="ARBA" id="ARBA00023054"/>
    </source>
</evidence>
<evidence type="ECO:0000256" key="6">
    <source>
        <dbReference type="ARBA" id="ARBA00022776"/>
    </source>
</evidence>
<evidence type="ECO:0000256" key="9">
    <source>
        <dbReference type="ARBA" id="ARBA00023306"/>
    </source>
</evidence>
<evidence type="ECO:0000313" key="13">
    <source>
        <dbReference type="EMBL" id="AMD22317.1"/>
    </source>
</evidence>
<dbReference type="OrthoDB" id="5575062at2759"/>
<dbReference type="InterPro" id="IPR036277">
    <property type="entry name" value="SMC_hinge_sf"/>
</dbReference>
<name>A0A0X8HVN9_9SACH</name>
<evidence type="ECO:0000256" key="4">
    <source>
        <dbReference type="ARBA" id="ARBA00022454"/>
    </source>
</evidence>
<dbReference type="Pfam" id="PF06470">
    <property type="entry name" value="SMC_hinge"/>
    <property type="match status" value="1"/>
</dbReference>